<dbReference type="EC" id="5.2.1.8" evidence="6"/>
<dbReference type="Gene3D" id="3.10.50.40">
    <property type="match status" value="1"/>
</dbReference>
<dbReference type="InterPro" id="IPR046357">
    <property type="entry name" value="PPIase_dom_sf"/>
</dbReference>
<keyword evidence="11" id="KW-1185">Reference proteome</keyword>
<dbReference type="PANTHER" id="PTHR43811:SF19">
    <property type="entry name" value="39 KDA FK506-BINDING NUCLEAR PROTEIN"/>
    <property type="match status" value="1"/>
</dbReference>
<evidence type="ECO:0000256" key="8">
    <source>
        <dbReference type="SAM" id="SignalP"/>
    </source>
</evidence>
<feature type="chain" id="PRO_5045873405" description="Peptidyl-prolyl cis-trans isomerase" evidence="8">
    <location>
        <begin position="24"/>
        <end position="204"/>
    </location>
</feature>
<dbReference type="Pfam" id="PF00254">
    <property type="entry name" value="FKBP_C"/>
    <property type="match status" value="1"/>
</dbReference>
<evidence type="ECO:0000256" key="3">
    <source>
        <dbReference type="ARBA" id="ARBA00023110"/>
    </source>
</evidence>
<comment type="caution">
    <text evidence="10">The sequence shown here is derived from an EMBL/GenBank/DDBJ whole genome shotgun (WGS) entry which is preliminary data.</text>
</comment>
<feature type="compositionally biased region" description="Low complexity" evidence="7">
    <location>
        <begin position="33"/>
        <end position="51"/>
    </location>
</feature>
<evidence type="ECO:0000256" key="5">
    <source>
        <dbReference type="PROSITE-ProRule" id="PRU00277"/>
    </source>
</evidence>
<gene>
    <name evidence="10" type="ORF">GCM10007972_08410</name>
</gene>
<accession>A0ABQ2LCB9</accession>
<keyword evidence="3 5" id="KW-0697">Rotamase</keyword>
<evidence type="ECO:0000256" key="2">
    <source>
        <dbReference type="ARBA" id="ARBA00006577"/>
    </source>
</evidence>
<name>A0ABQ2LCB9_9PROT</name>
<proteinExistence type="inferred from homology"/>
<dbReference type="Proteomes" id="UP000602381">
    <property type="component" value="Unassembled WGS sequence"/>
</dbReference>
<feature type="signal peptide" evidence="8">
    <location>
        <begin position="1"/>
        <end position="23"/>
    </location>
</feature>
<dbReference type="RefSeq" id="WP_150004394.1">
    <property type="nucleotide sequence ID" value="NZ_BMOV01000002.1"/>
</dbReference>
<feature type="region of interest" description="Disordered" evidence="7">
    <location>
        <begin position="25"/>
        <end position="62"/>
    </location>
</feature>
<dbReference type="SUPFAM" id="SSF54534">
    <property type="entry name" value="FKBP-like"/>
    <property type="match status" value="1"/>
</dbReference>
<evidence type="ECO:0000259" key="9">
    <source>
        <dbReference type="PROSITE" id="PS50059"/>
    </source>
</evidence>
<comment type="catalytic activity">
    <reaction evidence="1 5 6">
        <text>[protein]-peptidylproline (omega=180) = [protein]-peptidylproline (omega=0)</text>
        <dbReference type="Rhea" id="RHEA:16237"/>
        <dbReference type="Rhea" id="RHEA-COMP:10747"/>
        <dbReference type="Rhea" id="RHEA-COMP:10748"/>
        <dbReference type="ChEBI" id="CHEBI:83833"/>
        <dbReference type="ChEBI" id="CHEBI:83834"/>
        <dbReference type="EC" id="5.2.1.8"/>
    </reaction>
</comment>
<sequence>MTSSPWRRLATGVLVLGALTLSACGSGEDESDASAPATEEAATAESSTAEDQGQMAETTAPTDAETVAARMAEWRKSQMAYLSDYASSGGDIKRSPSGVLYTVLSKGDGISPETGDVVTVHYEGRLTDGTVFDSSYERGQPATFPSDRLIPGWVEILPMMSVGDEWEIVIPSELAYGPRGAGGSIPPNSTLIFKLELLDVADKG</sequence>
<dbReference type="PROSITE" id="PS51257">
    <property type="entry name" value="PROKAR_LIPOPROTEIN"/>
    <property type="match status" value="1"/>
</dbReference>
<evidence type="ECO:0000313" key="10">
    <source>
        <dbReference type="EMBL" id="GGO08233.1"/>
    </source>
</evidence>
<dbReference type="PANTHER" id="PTHR43811">
    <property type="entry name" value="FKBP-TYPE PEPTIDYL-PROLYL CIS-TRANS ISOMERASE FKPA"/>
    <property type="match status" value="1"/>
</dbReference>
<comment type="similarity">
    <text evidence="2 6">Belongs to the FKBP-type PPIase family.</text>
</comment>
<evidence type="ECO:0000256" key="6">
    <source>
        <dbReference type="RuleBase" id="RU003915"/>
    </source>
</evidence>
<organism evidence="10 11">
    <name type="scientific">Iodidimonas muriae</name>
    <dbReference type="NCBI Taxonomy" id="261467"/>
    <lineage>
        <taxon>Bacteria</taxon>
        <taxon>Pseudomonadati</taxon>
        <taxon>Pseudomonadota</taxon>
        <taxon>Alphaproteobacteria</taxon>
        <taxon>Iodidimonadales</taxon>
        <taxon>Iodidimonadaceae</taxon>
        <taxon>Iodidimonas</taxon>
    </lineage>
</organism>
<evidence type="ECO:0000256" key="1">
    <source>
        <dbReference type="ARBA" id="ARBA00000971"/>
    </source>
</evidence>
<keyword evidence="4 5" id="KW-0413">Isomerase</keyword>
<keyword evidence="8" id="KW-0732">Signal</keyword>
<dbReference type="PROSITE" id="PS50059">
    <property type="entry name" value="FKBP_PPIASE"/>
    <property type="match status" value="1"/>
</dbReference>
<dbReference type="EMBL" id="BMOV01000002">
    <property type="protein sequence ID" value="GGO08233.1"/>
    <property type="molecule type" value="Genomic_DNA"/>
</dbReference>
<protein>
    <recommendedName>
        <fullName evidence="6">Peptidyl-prolyl cis-trans isomerase</fullName>
        <ecNumber evidence="6">5.2.1.8</ecNumber>
    </recommendedName>
</protein>
<feature type="domain" description="PPIase FKBP-type" evidence="9">
    <location>
        <begin position="115"/>
        <end position="201"/>
    </location>
</feature>
<evidence type="ECO:0000256" key="4">
    <source>
        <dbReference type="ARBA" id="ARBA00023235"/>
    </source>
</evidence>
<evidence type="ECO:0000313" key="11">
    <source>
        <dbReference type="Proteomes" id="UP000602381"/>
    </source>
</evidence>
<dbReference type="InterPro" id="IPR001179">
    <property type="entry name" value="PPIase_FKBP_dom"/>
</dbReference>
<evidence type="ECO:0000256" key="7">
    <source>
        <dbReference type="SAM" id="MobiDB-lite"/>
    </source>
</evidence>
<reference evidence="11" key="1">
    <citation type="journal article" date="2019" name="Int. J. Syst. Evol. Microbiol.">
        <title>The Global Catalogue of Microorganisms (GCM) 10K type strain sequencing project: providing services to taxonomists for standard genome sequencing and annotation.</title>
        <authorList>
            <consortium name="The Broad Institute Genomics Platform"/>
            <consortium name="The Broad Institute Genome Sequencing Center for Infectious Disease"/>
            <person name="Wu L."/>
            <person name="Ma J."/>
        </authorList>
    </citation>
    <scope>NUCLEOTIDE SEQUENCE [LARGE SCALE GENOMIC DNA]</scope>
    <source>
        <strain evidence="11">JCM 17843</strain>
    </source>
</reference>